<dbReference type="GO" id="GO:0009522">
    <property type="term" value="C:photosystem I"/>
    <property type="evidence" value="ECO:0007669"/>
    <property type="project" value="UniProtKB-KW"/>
</dbReference>
<keyword evidence="5 11" id="KW-0150">Chloroplast</keyword>
<feature type="binding site" evidence="10">
    <location>
        <position position="66"/>
    </location>
    <ligand>
        <name>chlorophyll a</name>
        <dbReference type="ChEBI" id="CHEBI:58416"/>
        <label>1</label>
    </ligand>
</feature>
<evidence type="ECO:0000256" key="4">
    <source>
        <dbReference type="ARBA" id="ARBA00022494"/>
    </source>
</evidence>
<feature type="binding site" description="axial binding residue" evidence="10">
    <location>
        <position position="176"/>
    </location>
    <ligand>
        <name>chlorophyll b</name>
        <dbReference type="ChEBI" id="CHEBI:61721"/>
        <label>3</label>
    </ligand>
    <ligandPart>
        <name>Mg</name>
        <dbReference type="ChEBI" id="CHEBI:25107"/>
    </ligandPart>
</feature>
<comment type="subcellular location">
    <subcellularLocation>
        <location evidence="2 11">Plastid</location>
        <location evidence="2 11">Chloroplast thylakoid membrane</location>
    </subcellularLocation>
</comment>
<keyword evidence="8" id="KW-0809">Transit peptide</keyword>
<keyword evidence="7 11" id="KW-0934">Plastid</keyword>
<sequence>MILIKLIPKYKLISTCKLSISSLTITIGPWYGPDHVLYLGPLSGAPPSYLTGEFPGDYGWNTAGLSADPETFAKNRELEVIHYRWAMLGALGCIFPGAARPQRRRQTDVTMQCDWPIANKSHRGRSAKWGPWRGTGWPVRWAAVGEVVDPLYPGGSFDPLGLADDPEKLAELKVKEIKNGRLGGSPCFPCSGSLSGLSSPARGHLRTWPTISLTPVSNNAWAYATNFVPGN</sequence>
<keyword evidence="9 11" id="KW-0157">Chromophore</keyword>
<reference evidence="12 13" key="1">
    <citation type="journal article" date="2009" name="Nature">
        <title>The Sorghum bicolor genome and the diversification of grasses.</title>
        <authorList>
            <person name="Paterson A.H."/>
            <person name="Bowers J.E."/>
            <person name="Bruggmann R."/>
            <person name="Dubchak I."/>
            <person name="Grimwood J."/>
            <person name="Gundlach H."/>
            <person name="Haberer G."/>
            <person name="Hellsten U."/>
            <person name="Mitros T."/>
            <person name="Poliakov A."/>
            <person name="Schmutz J."/>
            <person name="Spannagl M."/>
            <person name="Tang H."/>
            <person name="Wang X."/>
            <person name="Wicker T."/>
            <person name="Bharti A.K."/>
            <person name="Chapman J."/>
            <person name="Feltus F.A."/>
            <person name="Gowik U."/>
            <person name="Grigoriev I.V."/>
            <person name="Lyons E."/>
            <person name="Maher C.A."/>
            <person name="Martis M."/>
            <person name="Narechania A."/>
            <person name="Otillar R.P."/>
            <person name="Penning B.W."/>
            <person name="Salamov A.A."/>
            <person name="Wang Y."/>
            <person name="Zhang L."/>
            <person name="Carpita N.C."/>
            <person name="Freeling M."/>
            <person name="Gingle A.R."/>
            <person name="Hash C.T."/>
            <person name="Keller B."/>
            <person name="Klein P."/>
            <person name="Kresovich S."/>
            <person name="McCann M.C."/>
            <person name="Ming R."/>
            <person name="Peterson D.G."/>
            <person name="Mehboob-ur-Rahman"/>
            <person name="Ware D."/>
            <person name="Westhoff P."/>
            <person name="Mayer K.F."/>
            <person name="Messing J."/>
            <person name="Rokhsar D.S."/>
        </authorList>
    </citation>
    <scope>NUCLEOTIDE SEQUENCE [LARGE SCALE GENOMIC DNA]</scope>
    <source>
        <strain evidence="13">cv. BTx623</strain>
    </source>
</reference>
<organism evidence="12 13">
    <name type="scientific">Sorghum bicolor</name>
    <name type="common">Sorghum</name>
    <name type="synonym">Sorghum vulgare</name>
    <dbReference type="NCBI Taxonomy" id="4558"/>
    <lineage>
        <taxon>Eukaryota</taxon>
        <taxon>Viridiplantae</taxon>
        <taxon>Streptophyta</taxon>
        <taxon>Embryophyta</taxon>
        <taxon>Tracheophyta</taxon>
        <taxon>Spermatophyta</taxon>
        <taxon>Magnoliopsida</taxon>
        <taxon>Liliopsida</taxon>
        <taxon>Poales</taxon>
        <taxon>Poaceae</taxon>
        <taxon>PACMAD clade</taxon>
        <taxon>Panicoideae</taxon>
        <taxon>Andropogonodae</taxon>
        <taxon>Andropogoneae</taxon>
        <taxon>Sorghinae</taxon>
        <taxon>Sorghum</taxon>
    </lineage>
</organism>
<dbReference type="GO" id="GO:0016168">
    <property type="term" value="F:chlorophyll binding"/>
    <property type="evidence" value="ECO:0007669"/>
    <property type="project" value="UniProtKB-KW"/>
</dbReference>
<name>A0A1B6Q5S8_SORBI</name>
<evidence type="ECO:0000256" key="2">
    <source>
        <dbReference type="ARBA" id="ARBA00004334"/>
    </source>
</evidence>
<feature type="binding site" evidence="10">
    <location>
        <position position="60"/>
    </location>
    <ligand>
        <name>chlorophyll a</name>
        <dbReference type="ChEBI" id="CHEBI:58416"/>
        <label>1</label>
    </ligand>
</feature>
<dbReference type="STRING" id="4558.A0A1B6Q5S8"/>
<dbReference type="Gramene" id="KXG33266">
    <property type="protein sequence ID" value="KXG33266"/>
    <property type="gene ID" value="SORBI_3003G279400"/>
</dbReference>
<feature type="binding site" evidence="10">
    <location>
        <position position="181"/>
    </location>
    <ligand>
        <name>chlorophyll a</name>
        <dbReference type="ChEBI" id="CHEBI:58416"/>
        <label>1</label>
    </ligand>
</feature>
<dbReference type="Proteomes" id="UP000000768">
    <property type="component" value="Chromosome 3"/>
</dbReference>
<comment type="similarity">
    <text evidence="11">Belongs to the light-harvesting chlorophyll a/b-binding (LHC) protein family.</text>
</comment>
<evidence type="ECO:0000313" key="13">
    <source>
        <dbReference type="Proteomes" id="UP000000768"/>
    </source>
</evidence>
<dbReference type="AlphaFoldDB" id="A0A1B6Q5S8"/>
<dbReference type="Pfam" id="PF00504">
    <property type="entry name" value="Chloroa_b-bind"/>
    <property type="match status" value="1"/>
</dbReference>
<feature type="binding site" evidence="10">
    <location>
        <position position="79"/>
    </location>
    <ligand>
        <name>chlorophyll a</name>
        <dbReference type="ChEBI" id="CHEBI:58416"/>
        <label>1</label>
    </ligand>
</feature>
<dbReference type="EMBL" id="CM000762">
    <property type="protein sequence ID" value="KXG33266.1"/>
    <property type="molecule type" value="Genomic_DNA"/>
</dbReference>
<feature type="binding site" evidence="10">
    <location>
        <position position="179"/>
    </location>
    <ligand>
        <name>chlorophyll a</name>
        <dbReference type="ChEBI" id="CHEBI:58416"/>
        <label>1</label>
    </ligand>
</feature>
<evidence type="ECO:0000256" key="10">
    <source>
        <dbReference type="PIRSR" id="PIRSR601344-1"/>
    </source>
</evidence>
<dbReference type="GO" id="GO:0009535">
    <property type="term" value="C:chloroplast thylakoid membrane"/>
    <property type="evidence" value="ECO:0000318"/>
    <property type="project" value="GO_Central"/>
</dbReference>
<accession>A0A1B6Q5S8</accession>
<keyword evidence="4 10" id="KW-0148">Chlorophyll</keyword>
<evidence type="ECO:0000256" key="8">
    <source>
        <dbReference type="ARBA" id="ARBA00022946"/>
    </source>
</evidence>
<comment type="function">
    <text evidence="1 11">The light-harvesting complex (LHC) functions as a light receptor, it captures and delivers excitation energy to photosystems with which it is closely associated.</text>
</comment>
<evidence type="ECO:0000256" key="11">
    <source>
        <dbReference type="RuleBase" id="RU363080"/>
    </source>
</evidence>
<evidence type="ECO:0000256" key="3">
    <source>
        <dbReference type="ARBA" id="ARBA00011769"/>
    </source>
</evidence>
<evidence type="ECO:0000256" key="6">
    <source>
        <dbReference type="ARBA" id="ARBA00022531"/>
    </source>
</evidence>
<dbReference type="PANTHER" id="PTHR21649">
    <property type="entry name" value="CHLOROPHYLL A/B BINDING PROTEIN"/>
    <property type="match status" value="1"/>
</dbReference>
<feature type="binding site" evidence="10">
    <location>
        <position position="175"/>
    </location>
    <ligand>
        <name>chlorophyll a</name>
        <dbReference type="ChEBI" id="CHEBI:58416"/>
        <label>1</label>
    </ligand>
</feature>
<feature type="binding site" description="axial binding residue" evidence="10">
    <location>
        <position position="38"/>
    </location>
    <ligand>
        <name>chlorophyll b</name>
        <dbReference type="ChEBI" id="CHEBI:61721"/>
        <label>1</label>
    </ligand>
    <ligandPart>
        <name>Mg</name>
        <dbReference type="ChEBI" id="CHEBI:25107"/>
    </ligandPart>
</feature>
<dbReference type="InterPro" id="IPR001344">
    <property type="entry name" value="Chloro_AB-bd_pln"/>
</dbReference>
<reference evidence="13" key="2">
    <citation type="journal article" date="2018" name="Plant J.">
        <title>The Sorghum bicolor reference genome: improved assembly, gene annotations, a transcriptome atlas, and signatures of genome organization.</title>
        <authorList>
            <person name="McCormick R.F."/>
            <person name="Truong S.K."/>
            <person name="Sreedasyam A."/>
            <person name="Jenkins J."/>
            <person name="Shu S."/>
            <person name="Sims D."/>
            <person name="Kennedy M."/>
            <person name="Amirebrahimi M."/>
            <person name="Weers B.D."/>
            <person name="McKinley B."/>
            <person name="Mattison A."/>
            <person name="Morishige D.T."/>
            <person name="Grimwood J."/>
            <person name="Schmutz J."/>
            <person name="Mullet J.E."/>
        </authorList>
    </citation>
    <scope>NUCLEOTIDE SEQUENCE [LARGE SCALE GENOMIC DNA]</scope>
    <source>
        <strain evidence="13">cv. BTx623</strain>
    </source>
</reference>
<dbReference type="GO" id="GO:0009768">
    <property type="term" value="P:photosynthesis, light harvesting in photosystem I"/>
    <property type="evidence" value="ECO:0000318"/>
    <property type="project" value="GO_Central"/>
</dbReference>
<keyword evidence="11" id="KW-0604">Photosystem II</keyword>
<evidence type="ECO:0000256" key="5">
    <source>
        <dbReference type="ARBA" id="ARBA00022528"/>
    </source>
</evidence>
<evidence type="ECO:0000256" key="1">
    <source>
        <dbReference type="ARBA" id="ARBA00003803"/>
    </source>
</evidence>
<keyword evidence="13" id="KW-1185">Reference proteome</keyword>
<proteinExistence type="inferred from homology"/>
<evidence type="ECO:0000256" key="7">
    <source>
        <dbReference type="ARBA" id="ARBA00022640"/>
    </source>
</evidence>
<dbReference type="InterPro" id="IPR022796">
    <property type="entry name" value="Chloroa_b-bind"/>
</dbReference>
<dbReference type="SUPFAM" id="SSF103511">
    <property type="entry name" value="Chlorophyll a-b binding protein"/>
    <property type="match status" value="1"/>
</dbReference>
<feature type="binding site" description="axial binding residue" evidence="10">
    <location>
        <position position="220"/>
    </location>
    <ligand>
        <name>chlorophyll a</name>
        <dbReference type="ChEBI" id="CHEBI:58416"/>
        <label>4</label>
    </ligand>
    <ligandPart>
        <name>Mg</name>
        <dbReference type="ChEBI" id="CHEBI:25107"/>
    </ligandPart>
</feature>
<keyword evidence="6 11" id="KW-0602">Photosynthesis</keyword>
<dbReference type="InParanoid" id="A0A1B6Q5S8"/>
<comment type="subunit">
    <text evidence="3">The LHC complex consists of chlorophyll a-b binding proteins.</text>
</comment>
<evidence type="ECO:0000313" key="12">
    <source>
        <dbReference type="EMBL" id="KXG33266.1"/>
    </source>
</evidence>
<gene>
    <name evidence="12" type="ORF">SORBI_3003G279400</name>
</gene>
<feature type="binding site" description="axial binding residue" evidence="10">
    <location>
        <position position="84"/>
    </location>
    <ligand>
        <name>chlorophyll b</name>
        <dbReference type="ChEBI" id="CHEBI:61721"/>
        <label>1</label>
    </ligand>
    <ligandPart>
        <name>Mg</name>
        <dbReference type="ChEBI" id="CHEBI:25107"/>
    </ligandPart>
</feature>
<feature type="binding site" description="axial binding residue" evidence="10">
    <location>
        <position position="227"/>
    </location>
    <ligand>
        <name>chlorophyll b</name>
        <dbReference type="ChEBI" id="CHEBI:61721"/>
        <label>1</label>
    </ligand>
    <ligandPart>
        <name>Mg</name>
        <dbReference type="ChEBI" id="CHEBI:25107"/>
    </ligandPart>
</feature>
<feature type="binding site" evidence="10">
    <location>
        <position position="82"/>
    </location>
    <ligand>
        <name>chlorophyll a</name>
        <dbReference type="ChEBI" id="CHEBI:58416"/>
        <label>1</label>
    </ligand>
</feature>
<protein>
    <recommendedName>
        <fullName evidence="11">Chlorophyll a-b binding protein, chloroplastic</fullName>
    </recommendedName>
</protein>
<dbReference type="GO" id="GO:0009416">
    <property type="term" value="P:response to light stimulus"/>
    <property type="evidence" value="ECO:0000318"/>
    <property type="project" value="GO_Central"/>
</dbReference>
<dbReference type="GO" id="GO:0009523">
    <property type="term" value="C:photosystem II"/>
    <property type="evidence" value="ECO:0007669"/>
    <property type="project" value="UniProtKB-KW"/>
</dbReference>
<evidence type="ECO:0000256" key="9">
    <source>
        <dbReference type="ARBA" id="ARBA00022991"/>
    </source>
</evidence>
<dbReference type="Gene3D" id="1.10.3460.10">
    <property type="entry name" value="Chlorophyll a/b binding protein domain"/>
    <property type="match status" value="1"/>
</dbReference>
<keyword evidence="11" id="KW-0793">Thylakoid</keyword>
<keyword evidence="11" id="KW-0603">Photosystem I</keyword>